<feature type="compositionally biased region" description="Basic and acidic residues" evidence="4">
    <location>
        <begin position="445"/>
        <end position="466"/>
    </location>
</feature>
<feature type="coiled-coil region" evidence="3">
    <location>
        <begin position="309"/>
        <end position="336"/>
    </location>
</feature>
<feature type="domain" description="Tetratricopeptide SHNi-TPR" evidence="5">
    <location>
        <begin position="221"/>
        <end position="255"/>
    </location>
</feature>
<dbReference type="InterPro" id="IPR051730">
    <property type="entry name" value="NASP-like"/>
</dbReference>
<dbReference type="OrthoDB" id="5587616at2759"/>
<feature type="compositionally biased region" description="Acidic residues" evidence="4">
    <location>
        <begin position="105"/>
        <end position="116"/>
    </location>
</feature>
<proteinExistence type="predicted"/>
<keyword evidence="2" id="KW-0802">TPR repeat</keyword>
<evidence type="ECO:0000259" key="5">
    <source>
        <dbReference type="Pfam" id="PF10516"/>
    </source>
</evidence>
<dbReference type="GO" id="GO:0042393">
    <property type="term" value="F:histone binding"/>
    <property type="evidence" value="ECO:0007669"/>
    <property type="project" value="TreeGrafter"/>
</dbReference>
<dbReference type="InterPro" id="IPR019544">
    <property type="entry name" value="Tetratricopeptide_SHNi-TPR_dom"/>
</dbReference>
<protein>
    <recommendedName>
        <fullName evidence="5">Tetratricopeptide SHNi-TPR domain-containing protein</fullName>
    </recommendedName>
</protein>
<evidence type="ECO:0000313" key="6">
    <source>
        <dbReference type="EMBL" id="KAF8001928.1"/>
    </source>
</evidence>
<feature type="region of interest" description="Disordered" evidence="4">
    <location>
        <begin position="77"/>
        <end position="96"/>
    </location>
</feature>
<comment type="caution">
    <text evidence="6">The sequence shown here is derived from an EMBL/GenBank/DDBJ whole genome shotgun (WGS) entry which is preliminary data.</text>
</comment>
<dbReference type="Pfam" id="PF10516">
    <property type="entry name" value="SHNi-TPR"/>
    <property type="match status" value="1"/>
</dbReference>
<accession>A0A8H7GUF1</accession>
<dbReference type="InterPro" id="IPR011990">
    <property type="entry name" value="TPR-like_helical_dom_sf"/>
</dbReference>
<reference evidence="6" key="1">
    <citation type="submission" date="2020-10" db="EMBL/GenBank/DDBJ databases">
        <title>The Whole-Genome Sequence of Metschnikowia persimmonesis, a Novel Endophytic Yeast Species Isolated from Medicinal Plant Diospyros kaki Thumb.</title>
        <authorList>
            <person name="Rahmat E."/>
            <person name="Kang Y."/>
        </authorList>
    </citation>
    <scope>NUCLEOTIDE SEQUENCE</scope>
    <source>
        <strain evidence="6">KIOM G15050</strain>
    </source>
</reference>
<feature type="compositionally biased region" description="Acidic residues" evidence="4">
    <location>
        <begin position="125"/>
        <end position="168"/>
    </location>
</feature>
<dbReference type="Gene3D" id="1.25.40.10">
    <property type="entry name" value="Tetratricopeptide repeat domain"/>
    <property type="match status" value="3"/>
</dbReference>
<dbReference type="EMBL" id="JACBPP010000004">
    <property type="protein sequence ID" value="KAF8001928.1"/>
    <property type="molecule type" value="Genomic_DNA"/>
</dbReference>
<organism evidence="6 7">
    <name type="scientific">Metschnikowia pulcherrima</name>
    <dbReference type="NCBI Taxonomy" id="27326"/>
    <lineage>
        <taxon>Eukaryota</taxon>
        <taxon>Fungi</taxon>
        <taxon>Dikarya</taxon>
        <taxon>Ascomycota</taxon>
        <taxon>Saccharomycotina</taxon>
        <taxon>Pichiomycetes</taxon>
        <taxon>Metschnikowiaceae</taxon>
        <taxon>Metschnikowia</taxon>
    </lineage>
</organism>
<dbReference type="PANTHER" id="PTHR15081:SF1">
    <property type="entry name" value="NUCLEAR AUTOANTIGENIC SPERM PROTEIN"/>
    <property type="match status" value="1"/>
</dbReference>
<feature type="compositionally biased region" description="Acidic residues" evidence="4">
    <location>
        <begin position="722"/>
        <end position="736"/>
    </location>
</feature>
<dbReference type="GO" id="GO:0005654">
    <property type="term" value="C:nucleoplasm"/>
    <property type="evidence" value="ECO:0007669"/>
    <property type="project" value="TreeGrafter"/>
</dbReference>
<feature type="compositionally biased region" description="Acidic residues" evidence="4">
    <location>
        <begin position="87"/>
        <end position="96"/>
    </location>
</feature>
<feature type="region of interest" description="Disordered" evidence="4">
    <location>
        <begin position="105"/>
        <end position="168"/>
    </location>
</feature>
<evidence type="ECO:0000256" key="3">
    <source>
        <dbReference type="SAM" id="Coils"/>
    </source>
</evidence>
<evidence type="ECO:0000256" key="2">
    <source>
        <dbReference type="ARBA" id="ARBA00022803"/>
    </source>
</evidence>
<dbReference type="AlphaFoldDB" id="A0A8H7GUF1"/>
<dbReference type="Proteomes" id="UP000649328">
    <property type="component" value="Unassembled WGS sequence"/>
</dbReference>
<feature type="region of interest" description="Disordered" evidence="4">
    <location>
        <begin position="715"/>
        <end position="778"/>
    </location>
</feature>
<keyword evidence="1" id="KW-0677">Repeat</keyword>
<name>A0A8H7GUF1_9ASCO</name>
<keyword evidence="7" id="KW-1185">Reference proteome</keyword>
<evidence type="ECO:0000313" key="7">
    <source>
        <dbReference type="Proteomes" id="UP000649328"/>
    </source>
</evidence>
<feature type="compositionally biased region" description="Low complexity" evidence="4">
    <location>
        <begin position="751"/>
        <end position="771"/>
    </location>
</feature>
<dbReference type="GO" id="GO:0034080">
    <property type="term" value="P:CENP-A containing chromatin assembly"/>
    <property type="evidence" value="ECO:0007669"/>
    <property type="project" value="TreeGrafter"/>
</dbReference>
<sequence length="937" mass="105069">MYSAKVTEHINQGAKLFASKEYEQAASQYADACAAFNEEHSRDDPDLLLQYGKLLFEDAMAKSSVLGGISGVRAKADAEKEANQLENPEEEEQEDDGFAFHEGVAEEEEEELDHDENDIKNSENGGEEGSLDATNEDDEGAANEDVSADEGNASDDSEEEEEAESETEFEAAWKVLELARLLFEDEVKKHEEEKKQLKEPYLDSDADVPKTKYVESLKKLADTFDLLGEVSMESENLPQASSDFKQCLDLRQQLYHKDSSAHIASAHVKFALAAGFFYTTREDAAKSIKQAIKITENLAKAADADADKKNDYTSMLGELNDKYAELTRDILEEQDEQQRMMQTIMSQFMGSGSAEAPAESVLAAVNDLSAMLSKKNKYEQAALKYADACAAFKEENSCDDFDLLVLQGKMLLEAGIVKKQALGGLRAMRAEVAAERRANLLNQPEKQEKDEGEKSDDKHSSVKDSSSKTLPLKDSSVERNFCKRSFDEDFSEEDFSDEDDCEEEWGEENPTEFEAAKKVLKQAISLYEKEKMQSCSQSHTFVEIVKKLADTYDLLGDVLTELEMPGSSSHFYAEGLFLYKKLYHNEFSAHVAMALANYALASGFYYTAMDEAAKDMKQAIKIFETLRKVGPPETRIIYTQTLSELRLSAKKKYEQAALKYADACAAFKEENTCDNPDLLVQQGKMLFEAAIVKKTALGGIDAMRAKVAAEKRANLLNHPEEQDKDEGEKSDDDYSVEDFPVKDSSVKDSSVKNSSAKNSSVKNSSVGNSSKEYSKHEGEAKLLTEPYLDSDTDVPKSKFVEIVKKLAETYDLLGDVMTEVEKPQCSSDHYDECLHLYQKLYHKEFSGHVAMAHYNYAREAGYFYDAMDDAAKHIKQAIRITANLRKVGDWEAKRLCTKLLIELDAEYTRLTRDIQPELDEQDLMRRALMSQFMSLGS</sequence>
<feature type="region of interest" description="Disordered" evidence="4">
    <location>
        <begin position="437"/>
        <end position="471"/>
    </location>
</feature>
<keyword evidence="3" id="KW-0175">Coiled coil</keyword>
<evidence type="ECO:0000256" key="4">
    <source>
        <dbReference type="SAM" id="MobiDB-lite"/>
    </source>
</evidence>
<feature type="compositionally biased region" description="Basic and acidic residues" evidence="4">
    <location>
        <begin position="739"/>
        <end position="750"/>
    </location>
</feature>
<dbReference type="PANTHER" id="PTHR15081">
    <property type="entry name" value="NUCLEAR AUTOANTIGENIC SPERM PROTEIN NASP -RELATED"/>
    <property type="match status" value="1"/>
</dbReference>
<dbReference type="GO" id="GO:0006335">
    <property type="term" value="P:DNA replication-dependent chromatin assembly"/>
    <property type="evidence" value="ECO:0007669"/>
    <property type="project" value="TreeGrafter"/>
</dbReference>
<evidence type="ECO:0000256" key="1">
    <source>
        <dbReference type="ARBA" id="ARBA00022737"/>
    </source>
</evidence>
<gene>
    <name evidence="6" type="ORF">HF325_002893</name>
</gene>